<keyword evidence="4 6" id="KW-1133">Transmembrane helix</keyword>
<proteinExistence type="predicted"/>
<dbReference type="AlphaFoldDB" id="A0AB32ZVB5"/>
<feature type="transmembrane region" description="Helical" evidence="6">
    <location>
        <begin position="12"/>
        <end position="31"/>
    </location>
</feature>
<evidence type="ECO:0000256" key="1">
    <source>
        <dbReference type="ARBA" id="ARBA00004651"/>
    </source>
</evidence>
<feature type="transmembrane region" description="Helical" evidence="6">
    <location>
        <begin position="478"/>
        <end position="498"/>
    </location>
</feature>
<feature type="transmembrane region" description="Helical" evidence="6">
    <location>
        <begin position="385"/>
        <end position="409"/>
    </location>
</feature>
<keyword evidence="5 6" id="KW-0472">Membrane</keyword>
<keyword evidence="2" id="KW-1003">Cell membrane</keyword>
<organism evidence="7 8">
    <name type="scientific">Alteromonas macleodii (strain English Channel 673)</name>
    <dbReference type="NCBI Taxonomy" id="1004788"/>
    <lineage>
        <taxon>Bacteria</taxon>
        <taxon>Pseudomonadati</taxon>
        <taxon>Pseudomonadota</taxon>
        <taxon>Gammaproteobacteria</taxon>
        <taxon>Alteromonadales</taxon>
        <taxon>Alteromonadaceae</taxon>
        <taxon>Alteromonas/Salinimonas group</taxon>
        <taxon>Alteromonas</taxon>
    </lineage>
</organism>
<dbReference type="Proteomes" id="UP000006296">
    <property type="component" value="Chromosome"/>
</dbReference>
<evidence type="ECO:0000313" key="8">
    <source>
        <dbReference type="Proteomes" id="UP000006296"/>
    </source>
</evidence>
<feature type="transmembrane region" description="Helical" evidence="6">
    <location>
        <begin position="157"/>
        <end position="181"/>
    </location>
</feature>
<dbReference type="EMBL" id="CP003844">
    <property type="protein sequence ID" value="AFT73113.1"/>
    <property type="molecule type" value="Genomic_DNA"/>
</dbReference>
<accession>A0AB32ZVB5</accession>
<dbReference type="PANTHER" id="PTHR43652">
    <property type="entry name" value="BASIC AMINO ACID ANTIPORTER YFCC-RELATED"/>
    <property type="match status" value="1"/>
</dbReference>
<dbReference type="NCBIfam" id="NF008611">
    <property type="entry name" value="PRK11588.1"/>
    <property type="match status" value="1"/>
</dbReference>
<evidence type="ECO:0000256" key="3">
    <source>
        <dbReference type="ARBA" id="ARBA00022692"/>
    </source>
</evidence>
<feature type="transmembrane region" description="Helical" evidence="6">
    <location>
        <begin position="449"/>
        <end position="471"/>
    </location>
</feature>
<feature type="transmembrane region" description="Helical" evidence="6">
    <location>
        <begin position="219"/>
        <end position="237"/>
    </location>
</feature>
<evidence type="ECO:0000256" key="6">
    <source>
        <dbReference type="SAM" id="Phobius"/>
    </source>
</evidence>
<sequence length="499" mass="53064">MQHSPSTSRMPDAFVILFFVILLAGLVSWLVPAGTFETKNITTSDGNIKTVLDANSFRYAEESHGFVLFDGTGNKTGIANYAFDGMVSGDKWGAAVGVIAFILIVGGAFGIVMQTGAINNGIMALIKRYQHADNLLLPALFLLFSLGGAVFGMGEEAIAFCIVLVPLMTAMGYNGIMAVLVTYVATQIGFATSWMNPFSVAIAQGIADVPLMSGQYFRMAIWAMFTVFGLIFTLRYAKQLKNSNQAFNGAASVSKQASSLEFTSSTPSTNELTEQHFSVTDKLILIAFFACIYWVMWGVIVHAYYIPQIASQFFCMGILIGAIAWVGGRMRMNDISAAFVSGAQSLLPAALIVGMAKGIVLVLGGDEVTSPSVLNTLLHHTGNTLAQTGSVMSAWLMLLFQSIFNFFIASGSGQAAITMPLMAPLSDLVGVTRQVAVLAFQLGDGLTNLIIPTSASLIGCLGVAGVSWTTWVKFIAKFCAGLFTLASLTVITAVLIGFS</sequence>
<dbReference type="KEGG" id="amg:AMEC673_02050"/>
<evidence type="ECO:0000256" key="5">
    <source>
        <dbReference type="ARBA" id="ARBA00023136"/>
    </source>
</evidence>
<dbReference type="InterPro" id="IPR018385">
    <property type="entry name" value="C4_dicarb_anaerob_car-like"/>
</dbReference>
<comment type="subcellular location">
    <subcellularLocation>
        <location evidence="1">Cell membrane</location>
        <topology evidence="1">Multi-pass membrane protein</topology>
    </subcellularLocation>
</comment>
<reference evidence="8" key="1">
    <citation type="journal article" date="2012" name="Sci. Rep.">
        <title>Genomes of surface isolates of Alteromonas macleodii: the life of a widespread marine opportunistic copiotroph.</title>
        <authorList>
            <person name="Lopez-Perez M."/>
            <person name="Gonzaga A."/>
            <person name="Martin-Cuadrado A.B."/>
            <person name="Onyshchenko O."/>
            <person name="Ghavidel A."/>
            <person name="Ghai R."/>
            <person name="Rodriguez-Valera F."/>
        </authorList>
    </citation>
    <scope>NUCLEOTIDE SEQUENCE [LARGE SCALE GENOMIC DNA]</scope>
    <source>
        <strain evidence="8">English Channel 673</strain>
    </source>
</reference>
<evidence type="ECO:0000313" key="7">
    <source>
        <dbReference type="EMBL" id="AFT73113.1"/>
    </source>
</evidence>
<dbReference type="RefSeq" id="WP_014975515.1">
    <property type="nucleotide sequence ID" value="NC_018678.1"/>
</dbReference>
<dbReference type="GO" id="GO:0005886">
    <property type="term" value="C:plasma membrane"/>
    <property type="evidence" value="ECO:0007669"/>
    <property type="project" value="UniProtKB-SubCell"/>
</dbReference>
<keyword evidence="3 6" id="KW-0812">Transmembrane</keyword>
<gene>
    <name evidence="7" type="ordered locus">AMEC673_02050</name>
</gene>
<feature type="transmembrane region" description="Helical" evidence="6">
    <location>
        <begin position="134"/>
        <end position="151"/>
    </location>
</feature>
<protein>
    <recommendedName>
        <fullName evidence="9">Basic amino acid antiporter YfcC</fullName>
    </recommendedName>
</protein>
<dbReference type="Pfam" id="PF03606">
    <property type="entry name" value="DcuC"/>
    <property type="match status" value="1"/>
</dbReference>
<name>A0AB32ZVB5_ALTME</name>
<evidence type="ECO:0000256" key="2">
    <source>
        <dbReference type="ARBA" id="ARBA00022475"/>
    </source>
</evidence>
<feature type="transmembrane region" description="Helical" evidence="6">
    <location>
        <begin position="92"/>
        <end position="113"/>
    </location>
</feature>
<evidence type="ECO:0000256" key="4">
    <source>
        <dbReference type="ARBA" id="ARBA00022989"/>
    </source>
</evidence>
<feature type="transmembrane region" description="Helical" evidence="6">
    <location>
        <begin position="309"/>
        <end position="326"/>
    </location>
</feature>
<dbReference type="PANTHER" id="PTHR43652:SF2">
    <property type="entry name" value="BASIC AMINO ACID ANTIPORTER YFCC-RELATED"/>
    <property type="match status" value="1"/>
</dbReference>
<evidence type="ECO:0008006" key="9">
    <source>
        <dbReference type="Google" id="ProtNLM"/>
    </source>
</evidence>
<feature type="transmembrane region" description="Helical" evidence="6">
    <location>
        <begin position="283"/>
        <end position="303"/>
    </location>
</feature>
<dbReference type="InterPro" id="IPR051679">
    <property type="entry name" value="DASS-Related_Transporters"/>
</dbReference>
<feature type="transmembrane region" description="Helical" evidence="6">
    <location>
        <begin position="188"/>
        <end position="207"/>
    </location>
</feature>